<evidence type="ECO:0000256" key="1">
    <source>
        <dbReference type="SAM" id="Phobius"/>
    </source>
</evidence>
<feature type="transmembrane region" description="Helical" evidence="1">
    <location>
        <begin position="7"/>
        <end position="25"/>
    </location>
</feature>
<reference evidence="2 3" key="1">
    <citation type="submission" date="2024-11" db="EMBL/GenBank/DDBJ databases">
        <title>Chromosome-level genome assembly of the freshwater bivalve Anodonta woodiana.</title>
        <authorList>
            <person name="Chen X."/>
        </authorList>
    </citation>
    <scope>NUCLEOTIDE SEQUENCE [LARGE SCALE GENOMIC DNA]</scope>
    <source>
        <strain evidence="2">MN2024</strain>
        <tissue evidence="2">Gills</tissue>
    </source>
</reference>
<proteinExistence type="predicted"/>
<comment type="caution">
    <text evidence="2">The sequence shown here is derived from an EMBL/GenBank/DDBJ whole genome shotgun (WGS) entry which is preliminary data.</text>
</comment>
<evidence type="ECO:0000313" key="2">
    <source>
        <dbReference type="EMBL" id="KAL3855421.1"/>
    </source>
</evidence>
<sequence>MKLIQHRLIFIVVCIYALVALYVEVKYTQEIRVIIECDQIFKERKEILIKQQLYNNGIDAPMLPFQTGINLDRNSDLSLVKTLKNGFKNLSILTLITTFETGHDKNSEKASVYNNTWHNWQILRPRVRLLLFTRNTLPNDNADVIYWNLFPIFHYSGSGVPTIKAMFKQAEELYNTHWYGYFNGDILLTEDILETLEYLSSISDTFLKTNFLVIGRRINVLNVTSGEVRKINGIKEIARSRGSLYDIDAVDYFITNRFFPWEKMPEFLIGVSRYNNWIVGHARCDLGIIVIDATETLTAVYQITMSGGYKQEVPNSVENYNSKLIRRYKLPKRFLQGRTTCAEWKTFRTLTTGRIELAKRDDLHKECACMK</sequence>
<name>A0ABD3V384_SINWO</name>
<gene>
    <name evidence="2" type="ORF">ACJMK2_014632</name>
</gene>
<keyword evidence="3" id="KW-1185">Reference proteome</keyword>
<dbReference type="Proteomes" id="UP001634394">
    <property type="component" value="Unassembled WGS sequence"/>
</dbReference>
<organism evidence="2 3">
    <name type="scientific">Sinanodonta woodiana</name>
    <name type="common">Chinese pond mussel</name>
    <name type="synonym">Anodonta woodiana</name>
    <dbReference type="NCBI Taxonomy" id="1069815"/>
    <lineage>
        <taxon>Eukaryota</taxon>
        <taxon>Metazoa</taxon>
        <taxon>Spiralia</taxon>
        <taxon>Lophotrochozoa</taxon>
        <taxon>Mollusca</taxon>
        <taxon>Bivalvia</taxon>
        <taxon>Autobranchia</taxon>
        <taxon>Heteroconchia</taxon>
        <taxon>Palaeoheterodonta</taxon>
        <taxon>Unionida</taxon>
        <taxon>Unionoidea</taxon>
        <taxon>Unionidae</taxon>
        <taxon>Unioninae</taxon>
        <taxon>Sinanodonta</taxon>
    </lineage>
</organism>
<dbReference type="AlphaFoldDB" id="A0ABD3V384"/>
<evidence type="ECO:0000313" key="3">
    <source>
        <dbReference type="Proteomes" id="UP001634394"/>
    </source>
</evidence>
<dbReference type="EMBL" id="JBJQND010000014">
    <property type="protein sequence ID" value="KAL3855421.1"/>
    <property type="molecule type" value="Genomic_DNA"/>
</dbReference>
<keyword evidence="1" id="KW-0812">Transmembrane</keyword>
<keyword evidence="1" id="KW-0472">Membrane</keyword>
<accession>A0ABD3V384</accession>
<protein>
    <submittedName>
        <fullName evidence="2">Uncharacterized protein</fullName>
    </submittedName>
</protein>
<keyword evidence="1" id="KW-1133">Transmembrane helix</keyword>